<gene>
    <name evidence="2" type="ORF">SCABRO_01086</name>
</gene>
<accession>A0A0B0EJD7</accession>
<protein>
    <recommendedName>
        <fullName evidence="4">Prepilin-type N-terminal cleavage/methylation domain-containing protein</fullName>
    </recommendedName>
</protein>
<evidence type="ECO:0000313" key="2">
    <source>
        <dbReference type="EMBL" id="KHE93167.1"/>
    </source>
</evidence>
<reference evidence="2 3" key="1">
    <citation type="submission" date="2014-10" db="EMBL/GenBank/DDBJ databases">
        <title>Draft genome of anammox bacterium scalindua brodae, obtained using differential coverage binning of sequence data from two enrichment reactors.</title>
        <authorList>
            <person name="Speth D.R."/>
            <person name="Russ L."/>
            <person name="Kartal B."/>
            <person name="Op den Camp H.J."/>
            <person name="Dutilh B.E."/>
            <person name="Jetten M.S."/>
        </authorList>
    </citation>
    <scope>NUCLEOTIDE SEQUENCE [LARGE SCALE GENOMIC DNA]</scope>
    <source>
        <strain evidence="2">RU1</strain>
    </source>
</reference>
<evidence type="ECO:0000313" key="3">
    <source>
        <dbReference type="Proteomes" id="UP000030652"/>
    </source>
</evidence>
<evidence type="ECO:0008006" key="4">
    <source>
        <dbReference type="Google" id="ProtNLM"/>
    </source>
</evidence>
<keyword evidence="1" id="KW-1133">Transmembrane helix</keyword>
<dbReference type="NCBIfam" id="TIGR02532">
    <property type="entry name" value="IV_pilin_GFxxxE"/>
    <property type="match status" value="1"/>
</dbReference>
<keyword evidence="1" id="KW-0472">Membrane</keyword>
<organism evidence="2 3">
    <name type="scientific">Candidatus Scalindua brodae</name>
    <dbReference type="NCBI Taxonomy" id="237368"/>
    <lineage>
        <taxon>Bacteria</taxon>
        <taxon>Pseudomonadati</taxon>
        <taxon>Planctomycetota</taxon>
        <taxon>Candidatus Brocadiia</taxon>
        <taxon>Candidatus Brocadiales</taxon>
        <taxon>Candidatus Scalinduaceae</taxon>
        <taxon>Candidatus Scalindua</taxon>
    </lineage>
</organism>
<evidence type="ECO:0000256" key="1">
    <source>
        <dbReference type="SAM" id="Phobius"/>
    </source>
</evidence>
<feature type="transmembrane region" description="Helical" evidence="1">
    <location>
        <begin position="12"/>
        <end position="32"/>
    </location>
</feature>
<dbReference type="Pfam" id="PF07963">
    <property type="entry name" value="N_methyl"/>
    <property type="match status" value="1"/>
</dbReference>
<name>A0A0B0EJD7_9BACT</name>
<comment type="caution">
    <text evidence="2">The sequence shown here is derived from an EMBL/GenBank/DDBJ whole genome shotgun (WGS) entry which is preliminary data.</text>
</comment>
<proteinExistence type="predicted"/>
<sequence length="123" mass="13639">MQKQNNCGFTIIEVVVALVIVGVTITMFVRLLGNSAMLRGKINNYDERLEIAVTKSEQSFLGLIETGFDLDNNKNIVQGTIEGRDINWRIEDESVDGFSGYGRDVYVYTVSVDGVDISSLGLR</sequence>
<dbReference type="eggNOG" id="ENOG502ZWHJ">
    <property type="taxonomic scope" value="Bacteria"/>
</dbReference>
<keyword evidence="1" id="KW-0812">Transmembrane</keyword>
<dbReference type="AlphaFoldDB" id="A0A0B0EJD7"/>
<dbReference type="EMBL" id="JRYO01000071">
    <property type="protein sequence ID" value="KHE93167.1"/>
    <property type="molecule type" value="Genomic_DNA"/>
</dbReference>
<dbReference type="InterPro" id="IPR012902">
    <property type="entry name" value="N_methyl_site"/>
</dbReference>
<dbReference type="Proteomes" id="UP000030652">
    <property type="component" value="Unassembled WGS sequence"/>
</dbReference>